<name>A0A0D6AYS2_RHOSU</name>
<dbReference type="EMBL" id="AP014800">
    <property type="protein sequence ID" value="BAQ68063.1"/>
    <property type="molecule type" value="Genomic_DNA"/>
</dbReference>
<feature type="region of interest" description="Disordered" evidence="3">
    <location>
        <begin position="1"/>
        <end position="21"/>
    </location>
</feature>
<dbReference type="InterPro" id="IPR004111">
    <property type="entry name" value="Repressor_TetR_C"/>
</dbReference>
<evidence type="ECO:0000313" key="6">
    <source>
        <dbReference type="Proteomes" id="UP000064912"/>
    </source>
</evidence>
<evidence type="ECO:0000256" key="3">
    <source>
        <dbReference type="SAM" id="MobiDB-lite"/>
    </source>
</evidence>
<dbReference type="Proteomes" id="UP000064912">
    <property type="component" value="Chromosome"/>
</dbReference>
<dbReference type="PATRIC" id="fig|35806.4.peg.917"/>
<evidence type="ECO:0000313" key="5">
    <source>
        <dbReference type="EMBL" id="BAQ68063.1"/>
    </source>
</evidence>
<dbReference type="InterPro" id="IPR009057">
    <property type="entry name" value="Homeodomain-like_sf"/>
</dbReference>
<feature type="domain" description="Tetracycline repressor TetR C-terminal" evidence="4">
    <location>
        <begin position="81"/>
        <end position="148"/>
    </location>
</feature>
<reference evidence="5 6" key="1">
    <citation type="submission" date="2015-02" db="EMBL/GenBank/DDBJ databases">
        <title>Genome sequene of Rhodovulum sulfidophilum DSM 2351.</title>
        <authorList>
            <person name="Nagao N."/>
        </authorList>
    </citation>
    <scope>NUCLEOTIDE SEQUENCE [LARGE SCALE GENOMIC DNA]</scope>
    <source>
        <strain evidence="5 6">DSM 2351</strain>
    </source>
</reference>
<keyword evidence="1" id="KW-0805">Transcription regulation</keyword>
<dbReference type="Gene3D" id="1.10.357.10">
    <property type="entry name" value="Tetracycline Repressor, domain 2"/>
    <property type="match status" value="1"/>
</dbReference>
<evidence type="ECO:0000256" key="1">
    <source>
        <dbReference type="ARBA" id="ARBA00023015"/>
    </source>
</evidence>
<sequence>MQDASPAPRRRGRKPGPRPRLSRAAIARAALDIGLDTVTLKALAAHLGADHSSLYRHVKSRADIVSAAADLALSELDGYRPEDGWHEMLDRLCTALWDLFERHPGLAAAYRDMEITPAEGIHTFADAVAHLQRCGFRLEDAIIAVDTLVDGLTDCFSGWHRMTRPGARGQSLAGILATRLQSASVAAPDHAPQIEGMISAMEAGPRAWWDKRKALILAGIEALYVQPANGRTVCPAAEGPAGRSERDGPQ</sequence>
<dbReference type="SUPFAM" id="SSF46689">
    <property type="entry name" value="Homeodomain-like"/>
    <property type="match status" value="1"/>
</dbReference>
<accession>A0A0D6AYS2</accession>
<evidence type="ECO:0000259" key="4">
    <source>
        <dbReference type="Pfam" id="PF02909"/>
    </source>
</evidence>
<evidence type="ECO:0000256" key="2">
    <source>
        <dbReference type="ARBA" id="ARBA00023163"/>
    </source>
</evidence>
<dbReference type="KEGG" id="rsu:NHU_00896"/>
<feature type="compositionally biased region" description="Basic residues" evidence="3">
    <location>
        <begin position="8"/>
        <end position="21"/>
    </location>
</feature>
<dbReference type="GO" id="GO:0045892">
    <property type="term" value="P:negative regulation of DNA-templated transcription"/>
    <property type="evidence" value="ECO:0007669"/>
    <property type="project" value="InterPro"/>
</dbReference>
<dbReference type="Pfam" id="PF02909">
    <property type="entry name" value="TetR_C_1"/>
    <property type="match status" value="1"/>
</dbReference>
<dbReference type="AlphaFoldDB" id="A0A0D6AYS2"/>
<organism evidence="5 6">
    <name type="scientific">Rhodovulum sulfidophilum</name>
    <name type="common">Rhodobacter sulfidophilus</name>
    <dbReference type="NCBI Taxonomy" id="35806"/>
    <lineage>
        <taxon>Bacteria</taxon>
        <taxon>Pseudomonadati</taxon>
        <taxon>Pseudomonadota</taxon>
        <taxon>Alphaproteobacteria</taxon>
        <taxon>Rhodobacterales</taxon>
        <taxon>Paracoccaceae</taxon>
        <taxon>Rhodovulum</taxon>
    </lineage>
</organism>
<proteinExistence type="predicted"/>
<dbReference type="SUPFAM" id="SSF48498">
    <property type="entry name" value="Tetracyclin repressor-like, C-terminal domain"/>
    <property type="match status" value="1"/>
</dbReference>
<keyword evidence="2" id="KW-0804">Transcription</keyword>
<gene>
    <name evidence="5" type="ORF">NHU_00896</name>
</gene>
<dbReference type="InterPro" id="IPR036271">
    <property type="entry name" value="Tet_transcr_reg_TetR-rel_C_sf"/>
</dbReference>
<protein>
    <submittedName>
        <fullName evidence="5">Transcriptional regulator, TetR family</fullName>
    </submittedName>
</protein>